<sequence length="73" mass="8660">MKTRYGKTAVQQNKYYEVDNIYLYMIETYMNGNISQLRVLYKELCSDAKKDFISVCFNEANPEYLQEIIQATI</sequence>
<dbReference type="AlphaFoldDB" id="A0A174S6X5"/>
<dbReference type="Proteomes" id="UP000095766">
    <property type="component" value="Unassembled WGS sequence"/>
</dbReference>
<proteinExistence type="predicted"/>
<gene>
    <name evidence="1" type="ORF">ERS852510_02724</name>
</gene>
<dbReference type="EMBL" id="CZAO01000012">
    <property type="protein sequence ID" value="CUP93553.1"/>
    <property type="molecule type" value="Genomic_DNA"/>
</dbReference>
<reference evidence="1 2" key="1">
    <citation type="submission" date="2015-09" db="EMBL/GenBank/DDBJ databases">
        <authorList>
            <consortium name="Pathogen Informatics"/>
        </authorList>
    </citation>
    <scope>NUCLEOTIDE SEQUENCE [LARGE SCALE GENOMIC DNA]</scope>
    <source>
        <strain evidence="1 2">2789STDY5834898</strain>
    </source>
</reference>
<evidence type="ECO:0000313" key="2">
    <source>
        <dbReference type="Proteomes" id="UP000095766"/>
    </source>
</evidence>
<accession>A0A174S6X5</accession>
<protein>
    <submittedName>
        <fullName evidence="1">Uncharacterized protein</fullName>
    </submittedName>
</protein>
<name>A0A174S6X5_BACUN</name>
<organism evidence="1 2">
    <name type="scientific">Bacteroides uniformis</name>
    <dbReference type="NCBI Taxonomy" id="820"/>
    <lineage>
        <taxon>Bacteria</taxon>
        <taxon>Pseudomonadati</taxon>
        <taxon>Bacteroidota</taxon>
        <taxon>Bacteroidia</taxon>
        <taxon>Bacteroidales</taxon>
        <taxon>Bacteroidaceae</taxon>
        <taxon>Bacteroides</taxon>
    </lineage>
</organism>
<evidence type="ECO:0000313" key="1">
    <source>
        <dbReference type="EMBL" id="CUP93553.1"/>
    </source>
</evidence>
<dbReference type="RefSeq" id="WP_057253747.1">
    <property type="nucleotide sequence ID" value="NZ_CZAO01000012.1"/>
</dbReference>